<dbReference type="SMART" id="SM00450">
    <property type="entry name" value="RHOD"/>
    <property type="match status" value="1"/>
</dbReference>
<dbReference type="PANTHER" id="PTHR45431:SF3">
    <property type="entry name" value="RHODANESE-LIKE DOMAIN-CONTAINING PROTEIN 15, CHLOROPLASTIC"/>
    <property type="match status" value="1"/>
</dbReference>
<dbReference type="SUPFAM" id="SSF52821">
    <property type="entry name" value="Rhodanese/Cell cycle control phosphatase"/>
    <property type="match status" value="1"/>
</dbReference>
<dbReference type="Pfam" id="PF00581">
    <property type="entry name" value="Rhodanese"/>
    <property type="match status" value="1"/>
</dbReference>
<evidence type="ECO:0000313" key="3">
    <source>
        <dbReference type="Proteomes" id="UP000179034"/>
    </source>
</evidence>
<dbReference type="PROSITE" id="PS50206">
    <property type="entry name" value="RHODANESE_3"/>
    <property type="match status" value="1"/>
</dbReference>
<dbReference type="PANTHER" id="PTHR45431">
    <property type="entry name" value="RHODANESE-LIKE DOMAIN-CONTAINING PROTEIN 15, CHLOROPLASTIC"/>
    <property type="match status" value="1"/>
</dbReference>
<proteinExistence type="predicted"/>
<gene>
    <name evidence="2" type="ORF">A2Z06_03880</name>
</gene>
<dbReference type="Gene3D" id="3.40.250.10">
    <property type="entry name" value="Rhodanese-like domain"/>
    <property type="match status" value="1"/>
</dbReference>
<comment type="caution">
    <text evidence="2">The sequence shown here is derived from an EMBL/GenBank/DDBJ whole genome shotgun (WGS) entry which is preliminary data.</text>
</comment>
<organism evidence="2 3">
    <name type="scientific">Candidatus Glassbacteria bacterium RBG_16_58_8</name>
    <dbReference type="NCBI Taxonomy" id="1817866"/>
    <lineage>
        <taxon>Bacteria</taxon>
        <taxon>Candidatus Glassiibacteriota</taxon>
    </lineage>
</organism>
<sequence>MRAVSPRAAHKVLSENPKAILVDVRSQAEYQFVGHPLNACNIPMTFWNPARYDFEPNPRFAADLTARFAKDVPLLFICRSGGRSEKAAREAVALGFGEVYNVTEGFEGETDSQGLRTINGWKNSGLPYTYEVKEELRYQGP</sequence>
<dbReference type="AlphaFoldDB" id="A0A1F5YB82"/>
<dbReference type="EMBL" id="MFIW01000083">
    <property type="protein sequence ID" value="OGF97450.1"/>
    <property type="molecule type" value="Genomic_DNA"/>
</dbReference>
<evidence type="ECO:0000313" key="2">
    <source>
        <dbReference type="EMBL" id="OGF97450.1"/>
    </source>
</evidence>
<reference evidence="2 3" key="1">
    <citation type="journal article" date="2016" name="Nat. Commun.">
        <title>Thousands of microbial genomes shed light on interconnected biogeochemical processes in an aquifer system.</title>
        <authorList>
            <person name="Anantharaman K."/>
            <person name="Brown C.T."/>
            <person name="Hug L.A."/>
            <person name="Sharon I."/>
            <person name="Castelle C.J."/>
            <person name="Probst A.J."/>
            <person name="Thomas B.C."/>
            <person name="Singh A."/>
            <person name="Wilkins M.J."/>
            <person name="Karaoz U."/>
            <person name="Brodie E.L."/>
            <person name="Williams K.H."/>
            <person name="Hubbard S.S."/>
            <person name="Banfield J.F."/>
        </authorList>
    </citation>
    <scope>NUCLEOTIDE SEQUENCE [LARGE SCALE GENOMIC DNA]</scope>
</reference>
<evidence type="ECO:0000259" key="1">
    <source>
        <dbReference type="PROSITE" id="PS50206"/>
    </source>
</evidence>
<feature type="domain" description="Rhodanese" evidence="1">
    <location>
        <begin position="15"/>
        <end position="130"/>
    </location>
</feature>
<protein>
    <recommendedName>
        <fullName evidence="1">Rhodanese domain-containing protein</fullName>
    </recommendedName>
</protein>
<dbReference type="InterPro" id="IPR001763">
    <property type="entry name" value="Rhodanese-like_dom"/>
</dbReference>
<name>A0A1F5YB82_9BACT</name>
<dbReference type="Proteomes" id="UP000179034">
    <property type="component" value="Unassembled WGS sequence"/>
</dbReference>
<dbReference type="InterPro" id="IPR036873">
    <property type="entry name" value="Rhodanese-like_dom_sf"/>
</dbReference>
<dbReference type="InterPro" id="IPR052367">
    <property type="entry name" value="Thiosulfate_ST/Rhodanese-like"/>
</dbReference>
<accession>A0A1F5YB82</accession>